<accession>A0A1Q9C0A8</accession>
<evidence type="ECO:0000313" key="2">
    <source>
        <dbReference type="Proteomes" id="UP000186817"/>
    </source>
</evidence>
<organism evidence="1 2">
    <name type="scientific">Symbiodinium microadriaticum</name>
    <name type="common">Dinoflagellate</name>
    <name type="synonym">Zooxanthella microadriatica</name>
    <dbReference type="NCBI Taxonomy" id="2951"/>
    <lineage>
        <taxon>Eukaryota</taxon>
        <taxon>Sar</taxon>
        <taxon>Alveolata</taxon>
        <taxon>Dinophyceae</taxon>
        <taxon>Suessiales</taxon>
        <taxon>Symbiodiniaceae</taxon>
        <taxon>Symbiodinium</taxon>
    </lineage>
</organism>
<dbReference type="AlphaFoldDB" id="A0A1Q9C0A8"/>
<protein>
    <submittedName>
        <fullName evidence="1">Uncharacterized protein</fullName>
    </submittedName>
</protein>
<name>A0A1Q9C0A8_SYMMI</name>
<comment type="caution">
    <text evidence="1">The sequence shown here is derived from an EMBL/GenBank/DDBJ whole genome shotgun (WGS) entry which is preliminary data.</text>
</comment>
<keyword evidence="2" id="KW-1185">Reference proteome</keyword>
<proteinExistence type="predicted"/>
<evidence type="ECO:0000313" key="1">
    <source>
        <dbReference type="EMBL" id="OLP76353.1"/>
    </source>
</evidence>
<sequence>MTHGRLRTPLCPIRGAFLFDAAHSKFDFTVTGLCPECHVENTPELLGCGPVPAVAATAPRAELWAAVCALKWGRDRGATTVARPFSTVRQGVADYTIRTFTGAISPGKALCCDFILVVPLARKGRIRNHPESRPENNYSKHG</sequence>
<dbReference type="Proteomes" id="UP000186817">
    <property type="component" value="Unassembled WGS sequence"/>
</dbReference>
<reference evidence="1 2" key="1">
    <citation type="submission" date="2016-02" db="EMBL/GenBank/DDBJ databases">
        <title>Genome analysis of coral dinoflagellate symbionts highlights evolutionary adaptations to a symbiotic lifestyle.</title>
        <authorList>
            <person name="Aranda M."/>
            <person name="Li Y."/>
            <person name="Liew Y.J."/>
            <person name="Baumgarten S."/>
            <person name="Simakov O."/>
            <person name="Wilson M."/>
            <person name="Piel J."/>
            <person name="Ashoor H."/>
            <person name="Bougouffa S."/>
            <person name="Bajic V.B."/>
            <person name="Ryu T."/>
            <person name="Ravasi T."/>
            <person name="Bayer T."/>
            <person name="Micklem G."/>
            <person name="Kim H."/>
            <person name="Bhak J."/>
            <person name="Lajeunesse T.C."/>
            <person name="Voolstra C.R."/>
        </authorList>
    </citation>
    <scope>NUCLEOTIDE SEQUENCE [LARGE SCALE GENOMIC DNA]</scope>
    <source>
        <strain evidence="1 2">CCMP2467</strain>
    </source>
</reference>
<dbReference type="EMBL" id="LSRX01002051">
    <property type="protein sequence ID" value="OLP76353.1"/>
    <property type="molecule type" value="Genomic_DNA"/>
</dbReference>
<gene>
    <name evidence="1" type="ORF">AK812_SmicGene43730</name>
</gene>